<dbReference type="InterPro" id="IPR029069">
    <property type="entry name" value="HotDog_dom_sf"/>
</dbReference>
<evidence type="ECO:0000256" key="6">
    <source>
        <dbReference type="ARBA" id="ARBA00022490"/>
    </source>
</evidence>
<accession>A0ABM1LH45</accession>
<name>A0ABM1LH45_GEKJA</name>
<keyword evidence="9" id="KW-0378">Hydrolase</keyword>
<comment type="catalytic activity">
    <reaction evidence="22">
        <text>octanoyl-CoA + H2O = octanoate + CoA + H(+)</text>
        <dbReference type="Rhea" id="RHEA:30143"/>
        <dbReference type="ChEBI" id="CHEBI:15377"/>
        <dbReference type="ChEBI" id="CHEBI:15378"/>
        <dbReference type="ChEBI" id="CHEBI:25646"/>
        <dbReference type="ChEBI" id="CHEBI:57287"/>
        <dbReference type="ChEBI" id="CHEBI:57386"/>
    </reaction>
    <physiologicalReaction direction="left-to-right" evidence="22">
        <dbReference type="Rhea" id="RHEA:30144"/>
    </physiologicalReaction>
</comment>
<keyword evidence="11" id="KW-0809">Transit peptide</keyword>
<evidence type="ECO:0000256" key="24">
    <source>
        <dbReference type="ARBA" id="ARBA00047969"/>
    </source>
</evidence>
<evidence type="ECO:0000256" key="25">
    <source>
        <dbReference type="ARBA" id="ARBA00048074"/>
    </source>
</evidence>
<comment type="catalytic activity">
    <reaction evidence="17">
        <text>(9Z)-octadecenoyl-CoA + H2O = (9Z)-octadecenoate + CoA + H(+)</text>
        <dbReference type="Rhea" id="RHEA:40139"/>
        <dbReference type="ChEBI" id="CHEBI:15377"/>
        <dbReference type="ChEBI" id="CHEBI:15378"/>
        <dbReference type="ChEBI" id="CHEBI:30823"/>
        <dbReference type="ChEBI" id="CHEBI:57287"/>
        <dbReference type="ChEBI" id="CHEBI:57387"/>
    </reaction>
    <physiologicalReaction direction="left-to-right" evidence="17">
        <dbReference type="Rhea" id="RHEA:40140"/>
    </physiologicalReaction>
</comment>
<comment type="similarity">
    <text evidence="18">Belongs to the THEM4/THEM5 thioesterase family.</text>
</comment>
<evidence type="ECO:0000256" key="16">
    <source>
        <dbReference type="ARBA" id="ARBA00035852"/>
    </source>
</evidence>
<evidence type="ECO:0000256" key="17">
    <source>
        <dbReference type="ARBA" id="ARBA00037002"/>
    </source>
</evidence>
<evidence type="ECO:0000256" key="4">
    <source>
        <dbReference type="ARBA" id="ARBA00004637"/>
    </source>
</evidence>
<evidence type="ECO:0000256" key="20">
    <source>
        <dbReference type="ARBA" id="ARBA00040123"/>
    </source>
</evidence>
<dbReference type="PANTHER" id="PTHR12418:SF19">
    <property type="entry name" value="ACYL-COENZYME A THIOESTERASE THEM4"/>
    <property type="match status" value="1"/>
</dbReference>
<keyword evidence="8" id="KW-0999">Mitochondrion inner membrane</keyword>
<comment type="subcellular location">
    <subcellularLocation>
        <location evidence="3">Cell projection</location>
        <location evidence="3">Ruffle membrane</location>
    </subcellularLocation>
    <subcellularLocation>
        <location evidence="1">Cytoplasm</location>
    </subcellularLocation>
    <subcellularLocation>
        <location evidence="4">Mitochondrion inner membrane</location>
        <topology evidence="4">Peripheral membrane protein</topology>
    </subcellularLocation>
    <subcellularLocation>
        <location evidence="2">Mitochondrion intermembrane space</location>
    </subcellularLocation>
</comment>
<evidence type="ECO:0000256" key="11">
    <source>
        <dbReference type="ARBA" id="ARBA00022946"/>
    </source>
</evidence>
<protein>
    <recommendedName>
        <fullName evidence="20">Acyl-coenzyme A thioesterase THEM4</fullName>
        <ecNumber evidence="19">3.1.2.2</ecNumber>
    </recommendedName>
    <alternativeName>
        <fullName evidence="21">Thioesterase superfamily member 4</fullName>
    </alternativeName>
</protein>
<evidence type="ECO:0000256" key="7">
    <source>
        <dbReference type="ARBA" id="ARBA00022703"/>
    </source>
</evidence>
<keyword evidence="13" id="KW-0496">Mitochondrion</keyword>
<evidence type="ECO:0000256" key="8">
    <source>
        <dbReference type="ARBA" id="ARBA00022792"/>
    </source>
</evidence>
<keyword evidence="14" id="KW-0472">Membrane</keyword>
<keyword evidence="15" id="KW-0966">Cell projection</keyword>
<dbReference type="GeneID" id="107126255"/>
<keyword evidence="10" id="KW-0276">Fatty acid metabolism</keyword>
<evidence type="ECO:0000259" key="27">
    <source>
        <dbReference type="Pfam" id="PF03061"/>
    </source>
</evidence>
<reference evidence="29" key="1">
    <citation type="submission" date="2025-08" db="UniProtKB">
        <authorList>
            <consortium name="RefSeq"/>
        </authorList>
    </citation>
    <scope>IDENTIFICATION</scope>
</reference>
<evidence type="ECO:0000256" key="19">
    <source>
        <dbReference type="ARBA" id="ARBA00038848"/>
    </source>
</evidence>
<evidence type="ECO:0000256" key="12">
    <source>
        <dbReference type="ARBA" id="ARBA00023098"/>
    </source>
</evidence>
<organism evidence="28 29">
    <name type="scientific">Gekko japonicus</name>
    <name type="common">Schlegel's Japanese gecko</name>
    <dbReference type="NCBI Taxonomy" id="146911"/>
    <lineage>
        <taxon>Eukaryota</taxon>
        <taxon>Metazoa</taxon>
        <taxon>Chordata</taxon>
        <taxon>Craniata</taxon>
        <taxon>Vertebrata</taxon>
        <taxon>Euteleostomi</taxon>
        <taxon>Lepidosauria</taxon>
        <taxon>Squamata</taxon>
        <taxon>Bifurcata</taxon>
        <taxon>Gekkota</taxon>
        <taxon>Gekkonidae</taxon>
        <taxon>Gekkoninae</taxon>
        <taxon>Gekko</taxon>
    </lineage>
</organism>
<dbReference type="EC" id="3.1.2.2" evidence="19"/>
<evidence type="ECO:0000256" key="3">
    <source>
        <dbReference type="ARBA" id="ARBA00004632"/>
    </source>
</evidence>
<dbReference type="CDD" id="cd03443">
    <property type="entry name" value="PaaI_thioesterase"/>
    <property type="match status" value="1"/>
</dbReference>
<evidence type="ECO:0000313" key="28">
    <source>
        <dbReference type="Proteomes" id="UP000694871"/>
    </source>
</evidence>
<evidence type="ECO:0000256" key="18">
    <source>
        <dbReference type="ARBA" id="ARBA00038456"/>
    </source>
</evidence>
<comment type="catalytic activity">
    <reaction evidence="23">
        <text>hexadecanoyl-CoA + H2O = hexadecanoate + CoA + H(+)</text>
        <dbReference type="Rhea" id="RHEA:16645"/>
        <dbReference type="ChEBI" id="CHEBI:7896"/>
        <dbReference type="ChEBI" id="CHEBI:15377"/>
        <dbReference type="ChEBI" id="CHEBI:15378"/>
        <dbReference type="ChEBI" id="CHEBI:57287"/>
        <dbReference type="ChEBI" id="CHEBI:57379"/>
        <dbReference type="EC" id="3.1.2.2"/>
    </reaction>
    <physiologicalReaction direction="left-to-right" evidence="23">
        <dbReference type="Rhea" id="RHEA:16646"/>
    </physiologicalReaction>
</comment>
<comment type="catalytic activity">
    <reaction evidence="25">
        <text>dodecanoyl-CoA + H2O = dodecanoate + CoA + H(+)</text>
        <dbReference type="Rhea" id="RHEA:30135"/>
        <dbReference type="ChEBI" id="CHEBI:15377"/>
        <dbReference type="ChEBI" id="CHEBI:15378"/>
        <dbReference type="ChEBI" id="CHEBI:18262"/>
        <dbReference type="ChEBI" id="CHEBI:57287"/>
        <dbReference type="ChEBI" id="CHEBI:57375"/>
    </reaction>
    <physiologicalReaction direction="left-to-right" evidence="25">
        <dbReference type="Rhea" id="RHEA:30136"/>
    </physiologicalReaction>
</comment>
<feature type="domain" description="Thioesterase" evidence="27">
    <location>
        <begin position="155"/>
        <end position="225"/>
    </location>
</feature>
<proteinExistence type="inferred from homology"/>
<comment type="catalytic activity">
    <reaction evidence="16">
        <text>(5Z,8Z,11Z,14Z)-eicosatetraenoyl-CoA + H2O = (5Z,8Z,11Z,14Z)-eicosatetraenoate + CoA + H(+)</text>
        <dbReference type="Rhea" id="RHEA:40151"/>
        <dbReference type="ChEBI" id="CHEBI:15377"/>
        <dbReference type="ChEBI" id="CHEBI:15378"/>
        <dbReference type="ChEBI" id="CHEBI:32395"/>
        <dbReference type="ChEBI" id="CHEBI:57287"/>
        <dbReference type="ChEBI" id="CHEBI:57368"/>
    </reaction>
    <physiologicalReaction direction="left-to-right" evidence="16">
        <dbReference type="Rhea" id="RHEA:40152"/>
    </physiologicalReaction>
</comment>
<sequence length="276" mass="30217">MLRRGGRHLVKCLDSWVGSGSGPRAAASKGVSLHPTYMSFSRTTVRPLPSSKLKDYALPNASWSEDMLDQFNKFMAMSEDGTWRRIPSHRSVEESAPEYMKEKLEEEQKKRDTRYFCRSIDSEGLGFEYVMFFNSSQKRMVGIFQLGPYLEGPPGIVHGGSIATILDATLSLCAFIATDAVLTANLSINFKSPVQLGSVVLVDSKVDRMEGRKAFLSGPVLSVDGQTLHAEGTGSFFFAAVLNSDTATEFQQACLGAAASFYVTLPSPLNEPQTFA</sequence>
<keyword evidence="12" id="KW-0443">Lipid metabolism</keyword>
<dbReference type="Proteomes" id="UP000694871">
    <property type="component" value="Unplaced"/>
</dbReference>
<evidence type="ECO:0000256" key="9">
    <source>
        <dbReference type="ARBA" id="ARBA00022801"/>
    </source>
</evidence>
<evidence type="ECO:0000256" key="2">
    <source>
        <dbReference type="ARBA" id="ARBA00004569"/>
    </source>
</evidence>
<dbReference type="InterPro" id="IPR052365">
    <property type="entry name" value="THEM4/THEM5_acyl-CoA_thioest"/>
</dbReference>
<evidence type="ECO:0000256" key="10">
    <source>
        <dbReference type="ARBA" id="ARBA00022832"/>
    </source>
</evidence>
<evidence type="ECO:0000256" key="14">
    <source>
        <dbReference type="ARBA" id="ARBA00023136"/>
    </source>
</evidence>
<dbReference type="Pfam" id="PF03061">
    <property type="entry name" value="4HBT"/>
    <property type="match status" value="1"/>
</dbReference>
<dbReference type="RefSeq" id="XP_015285283.1">
    <property type="nucleotide sequence ID" value="XM_015429797.1"/>
</dbReference>
<dbReference type="PANTHER" id="PTHR12418">
    <property type="entry name" value="ACYL-COENZYME A THIOESTERASE THEM4"/>
    <property type="match status" value="1"/>
</dbReference>
<keyword evidence="5" id="KW-1003">Cell membrane</keyword>
<dbReference type="SUPFAM" id="SSF54637">
    <property type="entry name" value="Thioesterase/thiol ester dehydrase-isomerase"/>
    <property type="match status" value="1"/>
</dbReference>
<dbReference type="Gene3D" id="3.10.129.10">
    <property type="entry name" value="Hotdog Thioesterase"/>
    <property type="match status" value="1"/>
</dbReference>
<evidence type="ECO:0000313" key="29">
    <source>
        <dbReference type="RefSeq" id="XP_015285283.1"/>
    </source>
</evidence>
<evidence type="ECO:0000256" key="15">
    <source>
        <dbReference type="ARBA" id="ARBA00023273"/>
    </source>
</evidence>
<evidence type="ECO:0000256" key="23">
    <source>
        <dbReference type="ARBA" id="ARBA00047734"/>
    </source>
</evidence>
<evidence type="ECO:0000256" key="26">
    <source>
        <dbReference type="ARBA" id="ARBA00048180"/>
    </source>
</evidence>
<evidence type="ECO:0000256" key="22">
    <source>
        <dbReference type="ARBA" id="ARBA00047588"/>
    </source>
</evidence>
<evidence type="ECO:0000256" key="1">
    <source>
        <dbReference type="ARBA" id="ARBA00004496"/>
    </source>
</evidence>
<evidence type="ECO:0000256" key="21">
    <source>
        <dbReference type="ARBA" id="ARBA00043210"/>
    </source>
</evidence>
<keyword evidence="28" id="KW-1185">Reference proteome</keyword>
<comment type="catalytic activity">
    <reaction evidence="24">
        <text>decanoyl-CoA + H2O = decanoate + CoA + H(+)</text>
        <dbReference type="Rhea" id="RHEA:40059"/>
        <dbReference type="ChEBI" id="CHEBI:15377"/>
        <dbReference type="ChEBI" id="CHEBI:15378"/>
        <dbReference type="ChEBI" id="CHEBI:27689"/>
        <dbReference type="ChEBI" id="CHEBI:57287"/>
        <dbReference type="ChEBI" id="CHEBI:61430"/>
    </reaction>
    <physiologicalReaction direction="left-to-right" evidence="24">
        <dbReference type="Rhea" id="RHEA:40060"/>
    </physiologicalReaction>
</comment>
<evidence type="ECO:0000256" key="13">
    <source>
        <dbReference type="ARBA" id="ARBA00023128"/>
    </source>
</evidence>
<comment type="catalytic activity">
    <reaction evidence="26">
        <text>tetradecanoyl-CoA + H2O = tetradecanoate + CoA + H(+)</text>
        <dbReference type="Rhea" id="RHEA:40119"/>
        <dbReference type="ChEBI" id="CHEBI:15377"/>
        <dbReference type="ChEBI" id="CHEBI:15378"/>
        <dbReference type="ChEBI" id="CHEBI:30807"/>
        <dbReference type="ChEBI" id="CHEBI:57287"/>
        <dbReference type="ChEBI" id="CHEBI:57385"/>
    </reaction>
    <physiologicalReaction direction="left-to-right" evidence="26">
        <dbReference type="Rhea" id="RHEA:40120"/>
    </physiologicalReaction>
</comment>
<keyword evidence="7" id="KW-0053">Apoptosis</keyword>
<keyword evidence="6" id="KW-0963">Cytoplasm</keyword>
<evidence type="ECO:0000256" key="5">
    <source>
        <dbReference type="ARBA" id="ARBA00022475"/>
    </source>
</evidence>
<dbReference type="InterPro" id="IPR006683">
    <property type="entry name" value="Thioestr_dom"/>
</dbReference>
<gene>
    <name evidence="29" type="primary">LOC107126255</name>
</gene>